<name>A0ACA9KR31_9GLOM</name>
<keyword evidence="2" id="KW-1185">Reference proteome</keyword>
<gene>
    <name evidence="1" type="ORF">SCALOS_LOCUS2712</name>
</gene>
<dbReference type="EMBL" id="CAJVPM010002536">
    <property type="protein sequence ID" value="CAG8488095.1"/>
    <property type="molecule type" value="Genomic_DNA"/>
</dbReference>
<sequence length="563" mass="64420">KTFDTVIPKAAALNVELNDATRDSLRCIRDSLQEEIVLNRTNIKKWLADLKTFVVELDDDYKVPSEEIFENDLGTSVVQPLRCKYDELFHAVTGRRDAFEESAIKLHYYWDALNHAPQDETDKALCELFNDKKNPKDIYEALLASLENKNITSDFDQCQQEIVDLPREYVYYTPQLPSGLKLSPECLTILKEKLLILEKDFETRKKKMTTMQKDIKCLYKELSVPSEERIELTDSLDEKYLEQKAIEEYTAQLVELWDKCLVPQFERDEFFDNVHKLNSSEDVYELLSHEVARLQELYAKCAKIYRLMLERRALIEKMTEFEKKASDPRRLFQSSFRLLEEEKWRKSCWPTLVKIEDQLINACITYEESQGHDQNQPNIIKRKDSQLINKASPSRPVSPTASVNGSRRNSRIISRPASPTNSVNGSRRNSRIISRPASPTNSINGSRRNSRIISRPASPTSSINGSRRNSRILSRPASPTRSNAPSRSGSPVRTKRSSLYLPNSGVPSRAASPVRSKRNSLYSANSSALSQAASPVISKRSSLYVTNSGVSSRDQVWRKPIKN</sequence>
<reference evidence="1" key="1">
    <citation type="submission" date="2021-06" db="EMBL/GenBank/DDBJ databases">
        <authorList>
            <person name="Kallberg Y."/>
            <person name="Tangrot J."/>
            <person name="Rosling A."/>
        </authorList>
    </citation>
    <scope>NUCLEOTIDE SEQUENCE</scope>
    <source>
        <strain evidence="1">AU212A</strain>
    </source>
</reference>
<dbReference type="Proteomes" id="UP000789860">
    <property type="component" value="Unassembled WGS sequence"/>
</dbReference>
<evidence type="ECO:0000313" key="1">
    <source>
        <dbReference type="EMBL" id="CAG8488095.1"/>
    </source>
</evidence>
<protein>
    <submittedName>
        <fullName evidence="1">6415_t:CDS:1</fullName>
    </submittedName>
</protein>
<accession>A0ACA9KR31</accession>
<proteinExistence type="predicted"/>
<comment type="caution">
    <text evidence="1">The sequence shown here is derived from an EMBL/GenBank/DDBJ whole genome shotgun (WGS) entry which is preliminary data.</text>
</comment>
<evidence type="ECO:0000313" key="2">
    <source>
        <dbReference type="Proteomes" id="UP000789860"/>
    </source>
</evidence>
<organism evidence="1 2">
    <name type="scientific">Scutellospora calospora</name>
    <dbReference type="NCBI Taxonomy" id="85575"/>
    <lineage>
        <taxon>Eukaryota</taxon>
        <taxon>Fungi</taxon>
        <taxon>Fungi incertae sedis</taxon>
        <taxon>Mucoromycota</taxon>
        <taxon>Glomeromycotina</taxon>
        <taxon>Glomeromycetes</taxon>
        <taxon>Diversisporales</taxon>
        <taxon>Gigasporaceae</taxon>
        <taxon>Scutellospora</taxon>
    </lineage>
</organism>
<feature type="non-terminal residue" evidence="1">
    <location>
        <position position="1"/>
    </location>
</feature>